<keyword evidence="3" id="KW-1185">Reference proteome</keyword>
<dbReference type="AlphaFoldDB" id="A0A2T6BS59"/>
<reference evidence="2 3" key="1">
    <citation type="submission" date="2018-04" db="EMBL/GenBank/DDBJ databases">
        <title>Genomic Encyclopedia of Archaeal and Bacterial Type Strains, Phase II (KMG-II): from individual species to whole genera.</title>
        <authorList>
            <person name="Goeker M."/>
        </authorList>
    </citation>
    <scope>NUCLEOTIDE SEQUENCE [LARGE SCALE GENOMIC DNA]</scope>
    <source>
        <strain evidence="2 3">DSM 25731</strain>
    </source>
</reference>
<protein>
    <submittedName>
        <fullName evidence="2">Uncharacterized protein</fullName>
    </submittedName>
</protein>
<gene>
    <name evidence="2" type="ORF">C8N46_112115</name>
</gene>
<dbReference type="EMBL" id="QBKT01000012">
    <property type="protein sequence ID" value="PTX58807.1"/>
    <property type="molecule type" value="Genomic_DNA"/>
</dbReference>
<name>A0A2T6BS59_9FLAO</name>
<dbReference type="RefSeq" id="WP_158269208.1">
    <property type="nucleotide sequence ID" value="NZ_QBKT01000012.1"/>
</dbReference>
<evidence type="ECO:0000256" key="1">
    <source>
        <dbReference type="SAM" id="Phobius"/>
    </source>
</evidence>
<accession>A0A2T6BS59</accession>
<keyword evidence="1" id="KW-1133">Transmembrane helix</keyword>
<evidence type="ECO:0000313" key="2">
    <source>
        <dbReference type="EMBL" id="PTX58807.1"/>
    </source>
</evidence>
<feature type="transmembrane region" description="Helical" evidence="1">
    <location>
        <begin position="32"/>
        <end position="53"/>
    </location>
</feature>
<keyword evidence="1" id="KW-0472">Membrane</keyword>
<sequence>MKQGKEEFKIVKDPENVEQRNYIFQKNKKTTAAFYFVAIVLIALIAAIAVTAFTL</sequence>
<evidence type="ECO:0000313" key="3">
    <source>
        <dbReference type="Proteomes" id="UP000244090"/>
    </source>
</evidence>
<keyword evidence="1" id="KW-0812">Transmembrane</keyword>
<comment type="caution">
    <text evidence="2">The sequence shown here is derived from an EMBL/GenBank/DDBJ whole genome shotgun (WGS) entry which is preliminary data.</text>
</comment>
<dbReference type="Proteomes" id="UP000244090">
    <property type="component" value="Unassembled WGS sequence"/>
</dbReference>
<dbReference type="OrthoDB" id="1179779at2"/>
<proteinExistence type="predicted"/>
<organism evidence="2 3">
    <name type="scientific">Kordia periserrulae</name>
    <dbReference type="NCBI Taxonomy" id="701523"/>
    <lineage>
        <taxon>Bacteria</taxon>
        <taxon>Pseudomonadati</taxon>
        <taxon>Bacteroidota</taxon>
        <taxon>Flavobacteriia</taxon>
        <taxon>Flavobacteriales</taxon>
        <taxon>Flavobacteriaceae</taxon>
        <taxon>Kordia</taxon>
    </lineage>
</organism>